<evidence type="ECO:0000313" key="1">
    <source>
        <dbReference type="EMBL" id="KAK2558572.1"/>
    </source>
</evidence>
<proteinExistence type="predicted"/>
<reference evidence="1" key="2">
    <citation type="journal article" date="2023" name="Science">
        <title>Genomic signatures of disease resistance in endangered staghorn corals.</title>
        <authorList>
            <person name="Vollmer S.V."/>
            <person name="Selwyn J.D."/>
            <person name="Despard B.A."/>
            <person name="Roesel C.L."/>
        </authorList>
    </citation>
    <scope>NUCLEOTIDE SEQUENCE</scope>
    <source>
        <strain evidence="1">K2</strain>
    </source>
</reference>
<reference evidence="1" key="1">
    <citation type="journal article" date="2023" name="G3 (Bethesda)">
        <title>Whole genome assembly and annotation of the endangered Caribbean coral Acropora cervicornis.</title>
        <authorList>
            <person name="Selwyn J.D."/>
            <person name="Vollmer S.V."/>
        </authorList>
    </citation>
    <scope>NUCLEOTIDE SEQUENCE</scope>
    <source>
        <strain evidence="1">K2</strain>
    </source>
</reference>
<gene>
    <name evidence="1" type="ORF">P5673_018749</name>
</gene>
<organism evidence="1 2">
    <name type="scientific">Acropora cervicornis</name>
    <name type="common">Staghorn coral</name>
    <dbReference type="NCBI Taxonomy" id="6130"/>
    <lineage>
        <taxon>Eukaryota</taxon>
        <taxon>Metazoa</taxon>
        <taxon>Cnidaria</taxon>
        <taxon>Anthozoa</taxon>
        <taxon>Hexacorallia</taxon>
        <taxon>Scleractinia</taxon>
        <taxon>Astrocoeniina</taxon>
        <taxon>Acroporidae</taxon>
        <taxon>Acropora</taxon>
    </lineage>
</organism>
<keyword evidence="2" id="KW-1185">Reference proteome</keyword>
<protein>
    <submittedName>
        <fullName evidence="1">Uncharacterized protein</fullName>
    </submittedName>
</protein>
<accession>A0AAD9V2B9</accession>
<dbReference type="AlphaFoldDB" id="A0AAD9V2B9"/>
<dbReference type="EMBL" id="JARQWQ010000043">
    <property type="protein sequence ID" value="KAK2558572.1"/>
    <property type="molecule type" value="Genomic_DNA"/>
</dbReference>
<dbReference type="Proteomes" id="UP001249851">
    <property type="component" value="Unassembled WGS sequence"/>
</dbReference>
<sequence length="91" mass="10856">MAFNIDDEIKSQERLITIGDNKIKNVQTFKYLGYTFTKDEKKTSLFLYARIGATYQKWKELKHVLTDRRIKLLTQVRFLTTCVQCRLLYSI</sequence>
<evidence type="ECO:0000313" key="2">
    <source>
        <dbReference type="Proteomes" id="UP001249851"/>
    </source>
</evidence>
<comment type="caution">
    <text evidence="1">The sequence shown here is derived from an EMBL/GenBank/DDBJ whole genome shotgun (WGS) entry which is preliminary data.</text>
</comment>
<name>A0AAD9V2B9_ACRCE</name>